<dbReference type="FunFam" id="1.25.40.10:FF:000027">
    <property type="entry name" value="stress-induced-phosphoprotein 1 isoform X1"/>
    <property type="match status" value="1"/>
</dbReference>
<dbReference type="FunFam" id="1.10.260.100:FF:000002">
    <property type="entry name" value="Stress-induced-phosphoprotein 1 (Hsp70/Hsp90-organizing)"/>
    <property type="match status" value="1"/>
</dbReference>
<keyword evidence="2" id="KW-0963">Cytoplasm</keyword>
<feature type="domain" description="STI1" evidence="8">
    <location>
        <begin position="501"/>
        <end position="540"/>
    </location>
</feature>
<evidence type="ECO:0000256" key="3">
    <source>
        <dbReference type="ARBA" id="ARBA00022737"/>
    </source>
</evidence>
<dbReference type="OrthoDB" id="2423701at2759"/>
<dbReference type="Gene3D" id="1.10.260.100">
    <property type="match status" value="2"/>
</dbReference>
<reference evidence="10" key="1">
    <citation type="journal article" date="2010" name="Nature">
        <title>The Amphimedon queenslandica genome and the evolution of animal complexity.</title>
        <authorList>
            <person name="Srivastava M."/>
            <person name="Simakov O."/>
            <person name="Chapman J."/>
            <person name="Fahey B."/>
            <person name="Gauthier M.E."/>
            <person name="Mitros T."/>
            <person name="Richards G.S."/>
            <person name="Conaco C."/>
            <person name="Dacre M."/>
            <person name="Hellsten U."/>
            <person name="Larroux C."/>
            <person name="Putnam N.H."/>
            <person name="Stanke M."/>
            <person name="Adamska M."/>
            <person name="Darling A."/>
            <person name="Degnan S.M."/>
            <person name="Oakley T.H."/>
            <person name="Plachetzki D.C."/>
            <person name="Zhai Y."/>
            <person name="Adamski M."/>
            <person name="Calcino A."/>
            <person name="Cummins S.F."/>
            <person name="Goodstein D.M."/>
            <person name="Harris C."/>
            <person name="Jackson D.J."/>
            <person name="Leys S.P."/>
            <person name="Shu S."/>
            <person name="Woodcroft B.J."/>
            <person name="Vervoort M."/>
            <person name="Kosik K.S."/>
            <person name="Manning G."/>
            <person name="Degnan B.M."/>
            <person name="Rokhsar D.S."/>
        </authorList>
    </citation>
    <scope>NUCLEOTIDE SEQUENCE [LARGE SCALE GENOMIC DNA]</scope>
</reference>
<dbReference type="eggNOG" id="KOG0548">
    <property type="taxonomic scope" value="Eukaryota"/>
</dbReference>
<evidence type="ECO:0000259" key="8">
    <source>
        <dbReference type="SMART" id="SM00727"/>
    </source>
</evidence>
<dbReference type="Pfam" id="PF13424">
    <property type="entry name" value="TPR_12"/>
    <property type="match status" value="1"/>
</dbReference>
<organism evidence="9">
    <name type="scientific">Amphimedon queenslandica</name>
    <name type="common">Sponge</name>
    <dbReference type="NCBI Taxonomy" id="400682"/>
    <lineage>
        <taxon>Eukaryota</taxon>
        <taxon>Metazoa</taxon>
        <taxon>Porifera</taxon>
        <taxon>Demospongiae</taxon>
        <taxon>Heteroscleromorpha</taxon>
        <taxon>Haplosclerida</taxon>
        <taxon>Niphatidae</taxon>
        <taxon>Amphimedon</taxon>
    </lineage>
</organism>
<feature type="repeat" description="TPR" evidence="6">
    <location>
        <begin position="73"/>
        <end position="106"/>
    </location>
</feature>
<feature type="repeat" description="TPR" evidence="6">
    <location>
        <begin position="314"/>
        <end position="347"/>
    </location>
</feature>
<dbReference type="EnsemblMetazoa" id="XM_003387590.3">
    <property type="protein sequence ID" value="XP_003387638.1"/>
    <property type="gene ID" value="LOC100633434"/>
</dbReference>
<dbReference type="PROSITE" id="PS50005">
    <property type="entry name" value="TPR"/>
    <property type="match status" value="7"/>
</dbReference>
<feature type="repeat" description="TPR" evidence="6">
    <location>
        <begin position="374"/>
        <end position="407"/>
    </location>
</feature>
<feature type="repeat" description="TPR" evidence="6">
    <location>
        <begin position="5"/>
        <end position="38"/>
    </location>
</feature>
<dbReference type="PROSITE" id="PS50293">
    <property type="entry name" value="TPR_REGION"/>
    <property type="match status" value="1"/>
</dbReference>
<dbReference type="InterPro" id="IPR006636">
    <property type="entry name" value="STI1_HS-bd"/>
</dbReference>
<feature type="region of interest" description="Disordered" evidence="7">
    <location>
        <begin position="191"/>
        <end position="243"/>
    </location>
</feature>
<protein>
    <recommendedName>
        <fullName evidence="5">Stress-induced-phosphoprotein 1</fullName>
    </recommendedName>
</protein>
<dbReference type="PANTHER" id="PTHR22904:SF523">
    <property type="entry name" value="STRESS-INDUCED-PHOSPHOPROTEIN 1"/>
    <property type="match status" value="1"/>
</dbReference>
<dbReference type="GO" id="GO:0005737">
    <property type="term" value="C:cytoplasm"/>
    <property type="evidence" value="ECO:0007669"/>
    <property type="project" value="UniProtKB-SubCell"/>
</dbReference>
<feature type="repeat" description="TPR" evidence="6">
    <location>
        <begin position="239"/>
        <end position="272"/>
    </location>
</feature>
<dbReference type="AlphaFoldDB" id="A0A1X7UL12"/>
<comment type="subcellular location">
    <subcellularLocation>
        <location evidence="1">Cytoplasm</location>
    </subcellularLocation>
</comment>
<evidence type="ECO:0000313" key="10">
    <source>
        <dbReference type="Proteomes" id="UP000007879"/>
    </source>
</evidence>
<accession>A0A1X7UL12</accession>
<dbReference type="FunFam" id="1.25.40.10:FF:000010">
    <property type="entry name" value="Stress-induced phosphoprotein 1"/>
    <property type="match status" value="1"/>
</dbReference>
<feature type="repeat" description="TPR" evidence="6">
    <location>
        <begin position="39"/>
        <end position="72"/>
    </location>
</feature>
<dbReference type="EnsemblMetazoa" id="Aqu2.1.28189_001">
    <property type="protein sequence ID" value="Aqu2.1.28189_001"/>
    <property type="gene ID" value="Aqu2.1.28189"/>
</dbReference>
<dbReference type="STRING" id="400682.A0A1X7UL12"/>
<dbReference type="Pfam" id="PF13432">
    <property type="entry name" value="TPR_16"/>
    <property type="match status" value="1"/>
</dbReference>
<gene>
    <name evidence="9" type="primary">100633434</name>
</gene>
<evidence type="ECO:0000256" key="1">
    <source>
        <dbReference type="ARBA" id="ARBA00004496"/>
    </source>
</evidence>
<evidence type="ECO:0000256" key="6">
    <source>
        <dbReference type="PROSITE-ProRule" id="PRU00339"/>
    </source>
</evidence>
<sequence length="554" mass="62976">MSTEVDKLKSKGNLALKEGKTDVAIELYTEAIELDSSNHLLYSNRSAAYASLKKYDEALADAMKTVELKPDWAKGYSRAGAALTYLEKYSEAEEMYYKGLEQEPNNDQLKKGLQECQDKKKSELNPFKSKELFEKLKSDPKTAPYMSDPQFVKGLEEIGQNQQALSRYMHDKRYIDALGVMLGVDLTTVTNDDTDPLIKKATPQSQNEQSATAESKKRKEESKKPEKMEVDESDSTKKAVAEKEKGNAAYKKKDFVTALQHYDNAIELDPDNITLLTNKSAVYFEQGEFDLCLKTCEAAIEKGRDTRADYKLIAKAYTRMGNVYFKQEKWSDAIKFYDKSLTEHRTQDVVAKKAEAQKCLKEEEKRAYIDVDKSLEEKQKGNQLFQQGEFSRAIQHYNEAIRRNPDDAKIFSNRAACYHKLAEWPLALKDCDECIRLAPDFVKGHLRKGQALLAMKETAKAMAAFNKALELDPDNADAKDGLRKCYSQDDPETRRKHAMQDPQIQQIMGDPAMQHILRQMQENPGAINDHLKNPEIAAKIEKLMEAGIISIRHA</sequence>
<feature type="compositionally biased region" description="Basic and acidic residues" evidence="7">
    <location>
        <begin position="214"/>
        <end position="243"/>
    </location>
</feature>
<name>A0A1X7UL12_AMPQE</name>
<reference evidence="9" key="2">
    <citation type="submission" date="2017-05" db="UniProtKB">
        <authorList>
            <consortium name="EnsemblMetazoa"/>
        </authorList>
    </citation>
    <scope>IDENTIFICATION</scope>
</reference>
<dbReference type="Pfam" id="PF17830">
    <property type="entry name" value="STI1-HOP_DP"/>
    <property type="match status" value="2"/>
</dbReference>
<evidence type="ECO:0000256" key="5">
    <source>
        <dbReference type="ARBA" id="ARBA00026193"/>
    </source>
</evidence>
<dbReference type="SMART" id="SM00727">
    <property type="entry name" value="STI1"/>
    <property type="match status" value="2"/>
</dbReference>
<dbReference type="SUPFAM" id="SSF48452">
    <property type="entry name" value="TPR-like"/>
    <property type="match status" value="3"/>
</dbReference>
<keyword evidence="3" id="KW-0677">Repeat</keyword>
<evidence type="ECO:0000256" key="2">
    <source>
        <dbReference type="ARBA" id="ARBA00022490"/>
    </source>
</evidence>
<dbReference type="FunFam" id="1.25.40.10:FF:000020">
    <property type="entry name" value="Stress-induced phosphoprotein 1"/>
    <property type="match status" value="1"/>
</dbReference>
<feature type="domain" description="STI1" evidence="8">
    <location>
        <begin position="129"/>
        <end position="165"/>
    </location>
</feature>
<dbReference type="InterPro" id="IPR011990">
    <property type="entry name" value="TPR-like_helical_dom_sf"/>
</dbReference>
<evidence type="ECO:0000256" key="7">
    <source>
        <dbReference type="SAM" id="MobiDB-lite"/>
    </source>
</evidence>
<dbReference type="Gene3D" id="1.25.40.10">
    <property type="entry name" value="Tetratricopeptide repeat domain"/>
    <property type="match status" value="3"/>
</dbReference>
<keyword evidence="10" id="KW-1185">Reference proteome</keyword>
<dbReference type="SMART" id="SM00028">
    <property type="entry name" value="TPR"/>
    <property type="match status" value="9"/>
</dbReference>
<evidence type="ECO:0000313" key="9">
    <source>
        <dbReference type="EnsemblMetazoa" id="Aqu2.1.28189_001"/>
    </source>
</evidence>
<dbReference type="Proteomes" id="UP000007879">
    <property type="component" value="Unassembled WGS sequence"/>
</dbReference>
<evidence type="ECO:0000256" key="4">
    <source>
        <dbReference type="ARBA" id="ARBA00022803"/>
    </source>
</evidence>
<dbReference type="InterPro" id="IPR019734">
    <property type="entry name" value="TPR_rpt"/>
</dbReference>
<dbReference type="Pfam" id="PF13414">
    <property type="entry name" value="TPR_11"/>
    <property type="match status" value="1"/>
</dbReference>
<dbReference type="Pfam" id="PF00515">
    <property type="entry name" value="TPR_1"/>
    <property type="match status" value="2"/>
</dbReference>
<dbReference type="KEGG" id="aqu:100633434"/>
<feature type="repeat" description="TPR" evidence="6">
    <location>
        <begin position="442"/>
        <end position="475"/>
    </location>
</feature>
<keyword evidence="4 6" id="KW-0802">TPR repeat</keyword>
<dbReference type="PANTHER" id="PTHR22904">
    <property type="entry name" value="TPR REPEAT CONTAINING PROTEIN"/>
    <property type="match status" value="1"/>
</dbReference>
<dbReference type="InterPro" id="IPR041243">
    <property type="entry name" value="STI1/HOP_DP"/>
</dbReference>
<dbReference type="InParanoid" id="A0A1X7UL12"/>
<feature type="compositionally biased region" description="Polar residues" evidence="7">
    <location>
        <begin position="202"/>
        <end position="213"/>
    </location>
</feature>
<dbReference type="GO" id="GO:0051879">
    <property type="term" value="F:Hsp90 protein binding"/>
    <property type="evidence" value="ECO:0007669"/>
    <property type="project" value="TreeGrafter"/>
</dbReference>
<proteinExistence type="predicted"/>